<proteinExistence type="predicted"/>
<dbReference type="InParanoid" id="A0A165NU46"/>
<evidence type="ECO:0008006" key="4">
    <source>
        <dbReference type="Google" id="ProtNLM"/>
    </source>
</evidence>
<dbReference type="STRING" id="1314781.A0A165NU46"/>
<dbReference type="Proteomes" id="UP000077266">
    <property type="component" value="Unassembled WGS sequence"/>
</dbReference>
<evidence type="ECO:0000256" key="1">
    <source>
        <dbReference type="SAM" id="MobiDB-lite"/>
    </source>
</evidence>
<evidence type="ECO:0000313" key="3">
    <source>
        <dbReference type="Proteomes" id="UP000077266"/>
    </source>
</evidence>
<gene>
    <name evidence="2" type="ORF">EXIGLDRAFT_88633</name>
</gene>
<dbReference type="AlphaFoldDB" id="A0A165NU46"/>
<organism evidence="2 3">
    <name type="scientific">Exidia glandulosa HHB12029</name>
    <dbReference type="NCBI Taxonomy" id="1314781"/>
    <lineage>
        <taxon>Eukaryota</taxon>
        <taxon>Fungi</taxon>
        <taxon>Dikarya</taxon>
        <taxon>Basidiomycota</taxon>
        <taxon>Agaricomycotina</taxon>
        <taxon>Agaricomycetes</taxon>
        <taxon>Auriculariales</taxon>
        <taxon>Exidiaceae</taxon>
        <taxon>Exidia</taxon>
    </lineage>
</organism>
<reference evidence="2 3" key="1">
    <citation type="journal article" date="2016" name="Mol. Biol. Evol.">
        <title>Comparative Genomics of Early-Diverging Mushroom-Forming Fungi Provides Insights into the Origins of Lignocellulose Decay Capabilities.</title>
        <authorList>
            <person name="Nagy L.G."/>
            <person name="Riley R."/>
            <person name="Tritt A."/>
            <person name="Adam C."/>
            <person name="Daum C."/>
            <person name="Floudas D."/>
            <person name="Sun H."/>
            <person name="Yadav J.S."/>
            <person name="Pangilinan J."/>
            <person name="Larsson K.H."/>
            <person name="Matsuura K."/>
            <person name="Barry K."/>
            <person name="Labutti K."/>
            <person name="Kuo R."/>
            <person name="Ohm R.A."/>
            <person name="Bhattacharya S.S."/>
            <person name="Shirouzu T."/>
            <person name="Yoshinaga Y."/>
            <person name="Martin F.M."/>
            <person name="Grigoriev I.V."/>
            <person name="Hibbett D.S."/>
        </authorList>
    </citation>
    <scope>NUCLEOTIDE SEQUENCE [LARGE SCALE GENOMIC DNA]</scope>
    <source>
        <strain evidence="2 3">HHB12029</strain>
    </source>
</reference>
<dbReference type="EMBL" id="KV425895">
    <property type="protein sequence ID" value="KZW01223.1"/>
    <property type="molecule type" value="Genomic_DNA"/>
</dbReference>
<keyword evidence="3" id="KW-1185">Reference proteome</keyword>
<dbReference type="OrthoDB" id="2322499at2759"/>
<protein>
    <recommendedName>
        <fullName evidence="4">F-box domain-containing protein</fullName>
    </recommendedName>
</protein>
<accession>A0A165NU46</accession>
<feature type="region of interest" description="Disordered" evidence="1">
    <location>
        <begin position="1"/>
        <end position="38"/>
    </location>
</feature>
<sequence length="592" mass="68182">MPKNRRRDDDDDDSSVIVIQSPRPAKRRRQADTVPAQRRAPQRELLEVLKTGVFAFFDPTDLLALSYTCKRVRRFLTADESARIWQRARKRLAGPTPPPCPASMSELAWTSLLFTMKCQQCWHATKRDVEFALRMRYCSKCQLQHVKSSQMLRQYRDVSEDVFRLVPYSWTAGKGVKSQYWWEPEIERVYSEIKALDARVASGDRGAAKERKAFVTKRMRYVQEVLNSVNQCVKWQTEFKAAQETAAAERNAELRRRVLDKFHERGYRRADVDALLADDDIRESSCSGRPWKTLFERISNEIDRQHGGAGPGALRSKIEALHEHYRKFLKKHVPGPHDWTTLIPFGDIVNMHPVRKRLRTTRHRDDDLAALAAEVPTLVKQWRRRVEKKLLALLPATAVADDSDEEEGPDPAERLQLATSVFLREGDVSTQTYPRTLLIPHLLDLEHGPLKYATPDGPWTLDGIKHDPLGVGVVRDFCRYARLDVKTATACQLDESSLRLQCKLCRDEWPLVLSWRQAITHLHAKHEGQRGSWGECADSVRRQVAKLEASMETWTCLLCPVGKRKKRTVEDVQRHIKDRWASGLCQPSLLFI</sequence>
<evidence type="ECO:0000313" key="2">
    <source>
        <dbReference type="EMBL" id="KZW01223.1"/>
    </source>
</evidence>
<name>A0A165NU46_EXIGL</name>